<name>F8AWQ3_9ACTN</name>
<dbReference type="Proteomes" id="UP000001549">
    <property type="component" value="Chromosome"/>
</dbReference>
<organism evidence="2 3">
    <name type="scientific">Candidatus Protofrankia datiscae</name>
    <dbReference type="NCBI Taxonomy" id="2716812"/>
    <lineage>
        <taxon>Bacteria</taxon>
        <taxon>Bacillati</taxon>
        <taxon>Actinomycetota</taxon>
        <taxon>Actinomycetes</taxon>
        <taxon>Frankiales</taxon>
        <taxon>Frankiaceae</taxon>
        <taxon>Protofrankia</taxon>
    </lineage>
</organism>
<evidence type="ECO:0000259" key="1">
    <source>
        <dbReference type="Pfam" id="PF21321"/>
    </source>
</evidence>
<evidence type="ECO:0000313" key="3">
    <source>
        <dbReference type="Proteomes" id="UP000001549"/>
    </source>
</evidence>
<sequence length="89" mass="10106">MDVIDLLERPLYGMSQADRILLLPAGTTRRWVDGYRRGDTAYSPVIRPTSTGDETVTWGEFVETRLLAGFRARGVPMIRLRPAIEIEIE</sequence>
<dbReference type="HOGENOM" id="CLU_2450296_0_0_11"/>
<dbReference type="RefSeq" id="WP_013873344.1">
    <property type="nucleotide sequence ID" value="NC_015656.1"/>
</dbReference>
<dbReference type="STRING" id="656024.FsymDg_1972"/>
<keyword evidence="3" id="KW-1185">Reference proteome</keyword>
<reference evidence="2 3" key="1">
    <citation type="submission" date="2011-05" db="EMBL/GenBank/DDBJ databases">
        <title>Complete sequence of chromosome of Frankia symbiont of Datisca glomerata.</title>
        <authorList>
            <consortium name="US DOE Joint Genome Institute"/>
            <person name="Lucas S."/>
            <person name="Han J."/>
            <person name="Lapidus A."/>
            <person name="Cheng J.-F."/>
            <person name="Goodwin L."/>
            <person name="Pitluck S."/>
            <person name="Peters L."/>
            <person name="Mikhailova N."/>
            <person name="Chertkov O."/>
            <person name="Teshima H."/>
            <person name="Han C."/>
            <person name="Tapia R."/>
            <person name="Land M."/>
            <person name="Hauser L."/>
            <person name="Kyrpides N."/>
            <person name="Ivanova N."/>
            <person name="Pagani I."/>
            <person name="Berry A."/>
            <person name="Pawlowski K."/>
            <person name="Persson T."/>
            <person name="Vanden Heuvel B."/>
            <person name="Benson D."/>
            <person name="Woyke T."/>
        </authorList>
    </citation>
    <scope>NUCLEOTIDE SEQUENCE [LARGE SCALE GENOMIC DNA]</scope>
    <source>
        <strain evidence="3">4085684</strain>
    </source>
</reference>
<dbReference type="KEGG" id="fsy:FsymDg_1972"/>
<protein>
    <recommendedName>
        <fullName evidence="1">Putative antitoxin VapB45-like DNA-binding HTH domain-containing protein</fullName>
    </recommendedName>
</protein>
<dbReference type="eggNOG" id="COG2442">
    <property type="taxonomic scope" value="Bacteria"/>
</dbReference>
<evidence type="ECO:0000313" key="2">
    <source>
        <dbReference type="EMBL" id="AEH09401.1"/>
    </source>
</evidence>
<proteinExistence type="predicted"/>
<dbReference type="Pfam" id="PF21321">
    <property type="entry name" value="HTH_66"/>
    <property type="match status" value="1"/>
</dbReference>
<accession>F8AWQ3</accession>
<dbReference type="AlphaFoldDB" id="F8AWQ3"/>
<gene>
    <name evidence="2" type="ordered locus">FsymDg_1972</name>
</gene>
<dbReference type="EMBL" id="CP002801">
    <property type="protein sequence ID" value="AEH09401.1"/>
    <property type="molecule type" value="Genomic_DNA"/>
</dbReference>
<dbReference type="InterPro" id="IPR048708">
    <property type="entry name" value="VapB45-like_HTH"/>
</dbReference>
<feature type="domain" description="Putative antitoxin VapB45-like DNA-binding HTH" evidence="1">
    <location>
        <begin position="10"/>
        <end position="84"/>
    </location>
</feature>